<keyword evidence="2" id="KW-1185">Reference proteome</keyword>
<dbReference type="Proteomes" id="UP000828048">
    <property type="component" value="Chromosome 9"/>
</dbReference>
<protein>
    <submittedName>
        <fullName evidence="1">Uncharacterized protein</fullName>
    </submittedName>
</protein>
<evidence type="ECO:0000313" key="1">
    <source>
        <dbReference type="EMBL" id="KAH7865053.1"/>
    </source>
</evidence>
<evidence type="ECO:0000313" key="2">
    <source>
        <dbReference type="Proteomes" id="UP000828048"/>
    </source>
</evidence>
<organism evidence="1 2">
    <name type="scientific">Vaccinium darrowii</name>
    <dbReference type="NCBI Taxonomy" id="229202"/>
    <lineage>
        <taxon>Eukaryota</taxon>
        <taxon>Viridiplantae</taxon>
        <taxon>Streptophyta</taxon>
        <taxon>Embryophyta</taxon>
        <taxon>Tracheophyta</taxon>
        <taxon>Spermatophyta</taxon>
        <taxon>Magnoliopsida</taxon>
        <taxon>eudicotyledons</taxon>
        <taxon>Gunneridae</taxon>
        <taxon>Pentapetalae</taxon>
        <taxon>asterids</taxon>
        <taxon>Ericales</taxon>
        <taxon>Ericaceae</taxon>
        <taxon>Vaccinioideae</taxon>
        <taxon>Vaccinieae</taxon>
        <taxon>Vaccinium</taxon>
    </lineage>
</organism>
<gene>
    <name evidence="1" type="ORF">Vadar_001685</name>
</gene>
<comment type="caution">
    <text evidence="1">The sequence shown here is derived from an EMBL/GenBank/DDBJ whole genome shotgun (WGS) entry which is preliminary data.</text>
</comment>
<proteinExistence type="predicted"/>
<name>A0ACB7ZGU2_9ERIC</name>
<accession>A0ACB7ZGU2</accession>
<reference evidence="1 2" key="1">
    <citation type="journal article" date="2021" name="Hortic Res">
        <title>High-quality reference genome and annotation aids understanding of berry development for evergreen blueberry (Vaccinium darrowii).</title>
        <authorList>
            <person name="Yu J."/>
            <person name="Hulse-Kemp A.M."/>
            <person name="Babiker E."/>
            <person name="Staton M."/>
        </authorList>
    </citation>
    <scope>NUCLEOTIDE SEQUENCE [LARGE SCALE GENOMIC DNA]</scope>
    <source>
        <strain evidence="2">cv. NJ 8807/NJ 8810</strain>
        <tissue evidence="1">Young leaf</tissue>
    </source>
</reference>
<sequence>MLNTEICTCSHGWLVLFEFESNECFLLNPVSMEKIMLPKLPPAFSFSTCILSAPPTDPECIVIFESTENPSVIFLRLGESVWTEQYLGSDGGSFRGAAMCGGRIYGLALGGTLMTAKVVGSNLVVTQVGAEELPNNTIPETFHFSYQIVESNGELFGVVKYYKGTTDRIRLIEVYKMEFSRLRTENPSSAWRKRVDRTILEIDRGKIQASCRVRREDLRACSRRNSSDGKELKLHDSQIWHWKIAGFDLQRRCGKSPASFPKEVRDLADGSEMTPVVAVAKREVSWCSGCRRKVG</sequence>
<dbReference type="EMBL" id="CM037159">
    <property type="protein sequence ID" value="KAH7865053.1"/>
    <property type="molecule type" value="Genomic_DNA"/>
</dbReference>